<keyword evidence="2" id="KW-1185">Reference proteome</keyword>
<dbReference type="VEuPathDB" id="FungiDB:LCOR_07331.1"/>
<accession>A0A068S329</accession>
<name>A0A068S329_9FUNG</name>
<evidence type="ECO:0000313" key="1">
    <source>
        <dbReference type="EMBL" id="CDH56262.1"/>
    </source>
</evidence>
<protein>
    <submittedName>
        <fullName evidence="1">Uncharacterized protein</fullName>
    </submittedName>
</protein>
<gene>
    <name evidence="1" type="ORF">LCOR_07331.1</name>
</gene>
<dbReference type="Proteomes" id="UP000027586">
    <property type="component" value="Unassembled WGS sequence"/>
</dbReference>
<sequence>MRTMLISVTESTSWPSFEVATGNIGAHRRTPYLCYHPFRRLSYIQGFHNELCGLYENENARRGRKGVV</sequence>
<reference evidence="1" key="1">
    <citation type="submission" date="2013-08" db="EMBL/GenBank/DDBJ databases">
        <title>Gene expansion shapes genome architecture in the human pathogen Lichtheimia corymbifera: an evolutionary genomics analysis in the ancient terrestrial Mucorales (Mucoromycotina).</title>
        <authorList>
            <person name="Schwartze V.U."/>
            <person name="Winter S."/>
            <person name="Shelest E."/>
            <person name="Marcet-Houben M."/>
            <person name="Horn F."/>
            <person name="Wehner S."/>
            <person name="Hoffmann K."/>
            <person name="Riege K."/>
            <person name="Sammeth M."/>
            <person name="Nowrousian M."/>
            <person name="Valiante V."/>
            <person name="Linde J."/>
            <person name="Jacobsen I.D."/>
            <person name="Marz M."/>
            <person name="Brakhage A.A."/>
            <person name="Gabaldon T."/>
            <person name="Bocker S."/>
            <person name="Voigt K."/>
        </authorList>
    </citation>
    <scope>NUCLEOTIDE SEQUENCE [LARGE SCALE GENOMIC DNA]</scope>
    <source>
        <strain evidence="1">FSU 9682</strain>
    </source>
</reference>
<evidence type="ECO:0000313" key="2">
    <source>
        <dbReference type="Proteomes" id="UP000027586"/>
    </source>
</evidence>
<dbReference type="EMBL" id="CBTN010000036">
    <property type="protein sequence ID" value="CDH56262.1"/>
    <property type="molecule type" value="Genomic_DNA"/>
</dbReference>
<dbReference type="AlphaFoldDB" id="A0A068S329"/>
<comment type="caution">
    <text evidence="1">The sequence shown here is derived from an EMBL/GenBank/DDBJ whole genome shotgun (WGS) entry which is preliminary data.</text>
</comment>
<organism evidence="1 2">
    <name type="scientific">Lichtheimia corymbifera JMRC:FSU:9682</name>
    <dbReference type="NCBI Taxonomy" id="1263082"/>
    <lineage>
        <taxon>Eukaryota</taxon>
        <taxon>Fungi</taxon>
        <taxon>Fungi incertae sedis</taxon>
        <taxon>Mucoromycota</taxon>
        <taxon>Mucoromycotina</taxon>
        <taxon>Mucoromycetes</taxon>
        <taxon>Mucorales</taxon>
        <taxon>Lichtheimiaceae</taxon>
        <taxon>Lichtheimia</taxon>
    </lineage>
</organism>
<proteinExistence type="predicted"/>